<evidence type="ECO:0000259" key="3">
    <source>
        <dbReference type="Pfam" id="PF03959"/>
    </source>
</evidence>
<dbReference type="EMBL" id="JAULSX010000006">
    <property type="protein sequence ID" value="KAK3489553.1"/>
    <property type="molecule type" value="Genomic_DNA"/>
</dbReference>
<dbReference type="RefSeq" id="XP_062691260.1">
    <property type="nucleotide sequence ID" value="XM_062837557.1"/>
</dbReference>
<dbReference type="InterPro" id="IPR029058">
    <property type="entry name" value="AB_hydrolase_fold"/>
</dbReference>
<gene>
    <name evidence="4" type="ORF">B0T23DRAFT_385691</name>
</gene>
<reference evidence="4 5" key="1">
    <citation type="journal article" date="2023" name="Mol. Phylogenet. Evol.">
        <title>Genome-scale phylogeny and comparative genomics of the fungal order Sordariales.</title>
        <authorList>
            <person name="Hensen N."/>
            <person name="Bonometti L."/>
            <person name="Westerberg I."/>
            <person name="Brannstrom I.O."/>
            <person name="Guillou S."/>
            <person name="Cros-Aarteil S."/>
            <person name="Calhoun S."/>
            <person name="Haridas S."/>
            <person name="Kuo A."/>
            <person name="Mondo S."/>
            <person name="Pangilinan J."/>
            <person name="Riley R."/>
            <person name="LaButti K."/>
            <person name="Andreopoulos B."/>
            <person name="Lipzen A."/>
            <person name="Chen C."/>
            <person name="Yan M."/>
            <person name="Daum C."/>
            <person name="Ng V."/>
            <person name="Clum A."/>
            <person name="Steindorff A."/>
            <person name="Ohm R.A."/>
            <person name="Martin F."/>
            <person name="Silar P."/>
            <person name="Natvig D.O."/>
            <person name="Lalanne C."/>
            <person name="Gautier V."/>
            <person name="Ament-Velasquez S.L."/>
            <person name="Kruys A."/>
            <person name="Hutchinson M.I."/>
            <person name="Powell A.J."/>
            <person name="Barry K."/>
            <person name="Miller A.N."/>
            <person name="Grigoriev I.V."/>
            <person name="Debuchy R."/>
            <person name="Gladieux P."/>
            <person name="Hiltunen Thoren M."/>
            <person name="Johannesson H."/>
        </authorList>
    </citation>
    <scope>NUCLEOTIDE SEQUENCE [LARGE SCALE GENOMIC DNA]</scope>
    <source>
        <strain evidence="4 5">FGSC 10403</strain>
    </source>
</reference>
<dbReference type="GO" id="GO:0019748">
    <property type="term" value="P:secondary metabolic process"/>
    <property type="evidence" value="ECO:0007669"/>
    <property type="project" value="TreeGrafter"/>
</dbReference>
<dbReference type="GO" id="GO:0016787">
    <property type="term" value="F:hydrolase activity"/>
    <property type="evidence" value="ECO:0007669"/>
    <property type="project" value="UniProtKB-KW"/>
</dbReference>
<keyword evidence="1 4" id="KW-0378">Hydrolase</keyword>
<dbReference type="GO" id="GO:0005737">
    <property type="term" value="C:cytoplasm"/>
    <property type="evidence" value="ECO:0007669"/>
    <property type="project" value="TreeGrafter"/>
</dbReference>
<evidence type="ECO:0000313" key="4">
    <source>
        <dbReference type="EMBL" id="KAK3489553.1"/>
    </source>
</evidence>
<protein>
    <submittedName>
        <fullName evidence="4">Serine hydrolase-domain-containing protein</fullName>
    </submittedName>
</protein>
<dbReference type="Proteomes" id="UP001285908">
    <property type="component" value="Unassembled WGS sequence"/>
</dbReference>
<sequence length="399" mass="44035">MFRVLIRTPARSFRILCTEPISRSITTSSVSRFTISTKMADSAQSTPVDSLASTPAPSDTASANVPAQQNNKKQNNKKQNKPPHPNAANAKPKPVKREVRILMLHGYTQSGPLFRAKTRALEKLLIKALSPLNLVPTLIYPTAPNRLSVSDIPGYEPSTSDSGPGGDKELSDSWAWFRREEATWNYKLINEGFERLAETMRGVNLEGREVVDGLVTDSKVDDGEGKEITEERKEMKGVVRSEVIDGVIGFSQGAAMAAMLTAAMEHLAPGQPRPVLTPDHEGWVKQIREANKGQPLKFCVSYSGFFALPPELGWLWEPKVQTPTLHVLGSLDTVVEESRSRRLVEACEDPVVVVHPGGHYVPVSKEWVAPLVGFIRGCLEKHQQKTEEEGEKKKVEESV</sequence>
<accession>A0AAJ0MQ39</accession>
<evidence type="ECO:0000256" key="1">
    <source>
        <dbReference type="ARBA" id="ARBA00022801"/>
    </source>
</evidence>
<dbReference type="AlphaFoldDB" id="A0AAJ0MQ39"/>
<evidence type="ECO:0000256" key="2">
    <source>
        <dbReference type="SAM" id="MobiDB-lite"/>
    </source>
</evidence>
<feature type="compositionally biased region" description="Low complexity" evidence="2">
    <location>
        <begin position="50"/>
        <end position="73"/>
    </location>
</feature>
<organism evidence="4 5">
    <name type="scientific">Neurospora hispaniola</name>
    <dbReference type="NCBI Taxonomy" id="588809"/>
    <lineage>
        <taxon>Eukaryota</taxon>
        <taxon>Fungi</taxon>
        <taxon>Dikarya</taxon>
        <taxon>Ascomycota</taxon>
        <taxon>Pezizomycotina</taxon>
        <taxon>Sordariomycetes</taxon>
        <taxon>Sordariomycetidae</taxon>
        <taxon>Sordariales</taxon>
        <taxon>Sordariaceae</taxon>
        <taxon>Neurospora</taxon>
    </lineage>
</organism>
<comment type="caution">
    <text evidence="4">The sequence shown here is derived from an EMBL/GenBank/DDBJ whole genome shotgun (WGS) entry which is preliminary data.</text>
</comment>
<name>A0AAJ0MQ39_9PEZI</name>
<dbReference type="GeneID" id="87875179"/>
<dbReference type="InterPro" id="IPR005645">
    <property type="entry name" value="FSH-like_dom"/>
</dbReference>
<dbReference type="GO" id="GO:0005634">
    <property type="term" value="C:nucleus"/>
    <property type="evidence" value="ECO:0007669"/>
    <property type="project" value="TreeGrafter"/>
</dbReference>
<feature type="region of interest" description="Disordered" evidence="2">
    <location>
        <begin position="41"/>
        <end position="94"/>
    </location>
</feature>
<dbReference type="PANTHER" id="PTHR48070:SF6">
    <property type="entry name" value="ESTERASE OVCA2"/>
    <property type="match status" value="1"/>
</dbReference>
<dbReference type="PANTHER" id="PTHR48070">
    <property type="entry name" value="ESTERASE OVCA2"/>
    <property type="match status" value="1"/>
</dbReference>
<keyword evidence="5" id="KW-1185">Reference proteome</keyword>
<dbReference type="Pfam" id="PF03959">
    <property type="entry name" value="FSH1"/>
    <property type="match status" value="1"/>
</dbReference>
<dbReference type="SUPFAM" id="SSF53474">
    <property type="entry name" value="alpha/beta-Hydrolases"/>
    <property type="match status" value="1"/>
</dbReference>
<dbReference type="Gene3D" id="3.40.50.1820">
    <property type="entry name" value="alpha/beta hydrolase"/>
    <property type="match status" value="1"/>
</dbReference>
<feature type="region of interest" description="Disordered" evidence="2">
    <location>
        <begin position="146"/>
        <end position="169"/>
    </location>
</feature>
<proteinExistence type="predicted"/>
<evidence type="ECO:0000313" key="5">
    <source>
        <dbReference type="Proteomes" id="UP001285908"/>
    </source>
</evidence>
<dbReference type="InterPro" id="IPR050593">
    <property type="entry name" value="LovG"/>
</dbReference>
<feature type="domain" description="Serine hydrolase" evidence="3">
    <location>
        <begin position="97"/>
        <end position="369"/>
    </location>
</feature>